<evidence type="ECO:0000256" key="2">
    <source>
        <dbReference type="ARBA" id="ARBA00022695"/>
    </source>
</evidence>
<dbReference type="InterPro" id="IPR029044">
    <property type="entry name" value="Nucleotide-diphossugar_trans"/>
</dbReference>
<name>A0A3N2R6R7_9RHOB</name>
<feature type="domain" description="MobA-like NTP transferase" evidence="4">
    <location>
        <begin position="9"/>
        <end position="138"/>
    </location>
</feature>
<dbReference type="Pfam" id="PF12804">
    <property type="entry name" value="NTP_transf_3"/>
    <property type="match status" value="1"/>
</dbReference>
<protein>
    <submittedName>
        <fullName evidence="5">Nucleotidyltransferase family protein</fullName>
    </submittedName>
</protein>
<dbReference type="EMBL" id="RDRB01000003">
    <property type="protein sequence ID" value="ROU03180.1"/>
    <property type="molecule type" value="Genomic_DNA"/>
</dbReference>
<dbReference type="CDD" id="cd06422">
    <property type="entry name" value="NTP_transferase_like_1"/>
    <property type="match status" value="1"/>
</dbReference>
<evidence type="ECO:0000313" key="5">
    <source>
        <dbReference type="EMBL" id="ROU03180.1"/>
    </source>
</evidence>
<organism evidence="5 6">
    <name type="scientific">Histidinibacterium lentulum</name>
    <dbReference type="NCBI Taxonomy" id="2480588"/>
    <lineage>
        <taxon>Bacteria</taxon>
        <taxon>Pseudomonadati</taxon>
        <taxon>Pseudomonadota</taxon>
        <taxon>Alphaproteobacteria</taxon>
        <taxon>Rhodobacterales</taxon>
        <taxon>Paracoccaceae</taxon>
        <taxon>Histidinibacterium</taxon>
    </lineage>
</organism>
<dbReference type="Proteomes" id="UP000268016">
    <property type="component" value="Unassembled WGS sequence"/>
</dbReference>
<comment type="caution">
    <text evidence="5">The sequence shown here is derived from an EMBL/GenBank/DDBJ whole genome shotgun (WGS) entry which is preliminary data.</text>
</comment>
<proteinExistence type="predicted"/>
<accession>A0A3N2R6R7</accession>
<dbReference type="PANTHER" id="PTHR43584:SF8">
    <property type="entry name" value="N-ACETYLMURAMATE ALPHA-1-PHOSPHATE URIDYLYLTRANSFERASE"/>
    <property type="match status" value="1"/>
</dbReference>
<evidence type="ECO:0000256" key="3">
    <source>
        <dbReference type="ARBA" id="ARBA00022842"/>
    </source>
</evidence>
<keyword evidence="6" id="KW-1185">Reference proteome</keyword>
<keyword evidence="1 5" id="KW-0808">Transferase</keyword>
<dbReference type="Gene3D" id="3.90.550.10">
    <property type="entry name" value="Spore Coat Polysaccharide Biosynthesis Protein SpsA, Chain A"/>
    <property type="match status" value="1"/>
</dbReference>
<reference evidence="5 6" key="1">
    <citation type="submission" date="2018-10" db="EMBL/GenBank/DDBJ databases">
        <title>Histidinibacterium lentulum gen. nov., sp. nov., a marine bacterium from the culture broth of Picochlorum sp. 122.</title>
        <authorList>
            <person name="Wang G."/>
        </authorList>
    </citation>
    <scope>NUCLEOTIDE SEQUENCE [LARGE SCALE GENOMIC DNA]</scope>
    <source>
        <strain evidence="5 6">B17</strain>
    </source>
</reference>
<sequence length="223" mass="23559">MDLTPSAGLFFAAGLGTRMRPLTLDRPKPLVTVGGTTLLDHALALGSGLTRRVVNTHYLAPLIVTHLAGTGVLISDETDLLRDTGGGLRHAMPLLGPGPVFTLNTDAIWSGPNPFDLLAGHWRPGEMEALMLCIPRDRALGHAGPGDVLREADGRLHFGAGAVYSGAQIIDPAALAGHDDPVFSLRAVWERLAGRGTLHGLDYPGRWCDVGHPDAIPLAETLL</sequence>
<dbReference type="AlphaFoldDB" id="A0A3N2R6R7"/>
<evidence type="ECO:0000256" key="1">
    <source>
        <dbReference type="ARBA" id="ARBA00022679"/>
    </source>
</evidence>
<dbReference type="SUPFAM" id="SSF53448">
    <property type="entry name" value="Nucleotide-diphospho-sugar transferases"/>
    <property type="match status" value="1"/>
</dbReference>
<dbReference type="PANTHER" id="PTHR43584">
    <property type="entry name" value="NUCLEOTIDYL TRANSFERASE"/>
    <property type="match status" value="1"/>
</dbReference>
<dbReference type="GO" id="GO:0016779">
    <property type="term" value="F:nucleotidyltransferase activity"/>
    <property type="evidence" value="ECO:0007669"/>
    <property type="project" value="UniProtKB-KW"/>
</dbReference>
<dbReference type="InterPro" id="IPR025877">
    <property type="entry name" value="MobA-like_NTP_Trfase"/>
</dbReference>
<evidence type="ECO:0000313" key="6">
    <source>
        <dbReference type="Proteomes" id="UP000268016"/>
    </source>
</evidence>
<dbReference type="RefSeq" id="WP_123641728.1">
    <property type="nucleotide sequence ID" value="NZ_ML119083.1"/>
</dbReference>
<keyword evidence="3" id="KW-0460">Magnesium</keyword>
<keyword evidence="2" id="KW-0548">Nucleotidyltransferase</keyword>
<gene>
    <name evidence="5" type="ORF">EAT49_07785</name>
</gene>
<dbReference type="OrthoDB" id="9788272at2"/>
<dbReference type="InterPro" id="IPR050065">
    <property type="entry name" value="GlmU-like"/>
</dbReference>
<evidence type="ECO:0000259" key="4">
    <source>
        <dbReference type="Pfam" id="PF12804"/>
    </source>
</evidence>